<gene>
    <name evidence="5" type="ORF">GJ668_02145</name>
</gene>
<keyword evidence="2" id="KW-0238">DNA-binding</keyword>
<keyword evidence="1" id="KW-0805">Transcription regulation</keyword>
<evidence type="ECO:0000259" key="4">
    <source>
        <dbReference type="PROSITE" id="PS50943"/>
    </source>
</evidence>
<dbReference type="Gene3D" id="1.10.260.40">
    <property type="entry name" value="lambda repressor-like DNA-binding domains"/>
    <property type="match status" value="1"/>
</dbReference>
<protein>
    <submittedName>
        <fullName evidence="5">Helix-turn-helix domain-containing protein</fullName>
    </submittedName>
</protein>
<dbReference type="InterPro" id="IPR010982">
    <property type="entry name" value="Lambda_DNA-bd_dom_sf"/>
</dbReference>
<dbReference type="Proteomes" id="UP000434044">
    <property type="component" value="Unassembled WGS sequence"/>
</dbReference>
<sequence length="111" mass="12218">MPSNVEPLNDSEIEAYEAGRDLAADLLQAIQEMKTGQGHVVWPLALAARQETGLSQTQFAALLGVSIRTLQGWERGRKQPRGPARTLLAIARRNPKALHEAARDLRSEHPC</sequence>
<dbReference type="SMART" id="SM00530">
    <property type="entry name" value="HTH_XRE"/>
    <property type="match status" value="1"/>
</dbReference>
<proteinExistence type="predicted"/>
<reference evidence="5 6" key="1">
    <citation type="submission" date="2019-11" db="EMBL/GenBank/DDBJ databases">
        <title>Whole-genome sequence of the anaerobic purple sulfur bacterium Allochromatium palmeri DSM 15591.</title>
        <authorList>
            <person name="Kyndt J.A."/>
            <person name="Meyer T.E."/>
        </authorList>
    </citation>
    <scope>NUCLEOTIDE SEQUENCE [LARGE SCALE GENOMIC DNA]</scope>
    <source>
        <strain evidence="5 6">DSM 15591</strain>
    </source>
</reference>
<dbReference type="SUPFAM" id="SSF47413">
    <property type="entry name" value="lambda repressor-like DNA-binding domains"/>
    <property type="match status" value="1"/>
</dbReference>
<dbReference type="RefSeq" id="WP_155448466.1">
    <property type="nucleotide sequence ID" value="NZ_WNKT01000002.1"/>
</dbReference>
<organism evidence="5 6">
    <name type="scientific">Allochromatium palmeri</name>
    <dbReference type="NCBI Taxonomy" id="231048"/>
    <lineage>
        <taxon>Bacteria</taxon>
        <taxon>Pseudomonadati</taxon>
        <taxon>Pseudomonadota</taxon>
        <taxon>Gammaproteobacteria</taxon>
        <taxon>Chromatiales</taxon>
        <taxon>Chromatiaceae</taxon>
        <taxon>Allochromatium</taxon>
    </lineage>
</organism>
<dbReference type="AlphaFoldDB" id="A0A6N8E8S2"/>
<keyword evidence="6" id="KW-1185">Reference proteome</keyword>
<evidence type="ECO:0000256" key="1">
    <source>
        <dbReference type="ARBA" id="ARBA00023015"/>
    </source>
</evidence>
<dbReference type="PANTHER" id="PTHR36511">
    <property type="entry name" value="MERR FAMILY BACTERIAL REGULATORY PROTEIN"/>
    <property type="match status" value="1"/>
</dbReference>
<dbReference type="Pfam" id="PF01381">
    <property type="entry name" value="HTH_3"/>
    <property type="match status" value="1"/>
</dbReference>
<dbReference type="EMBL" id="WNKT01000002">
    <property type="protein sequence ID" value="MTW19890.1"/>
    <property type="molecule type" value="Genomic_DNA"/>
</dbReference>
<evidence type="ECO:0000256" key="3">
    <source>
        <dbReference type="ARBA" id="ARBA00023163"/>
    </source>
</evidence>
<name>A0A6N8E8S2_9GAMM</name>
<dbReference type="InterPro" id="IPR052359">
    <property type="entry name" value="HTH-type_reg/antitoxin"/>
</dbReference>
<comment type="caution">
    <text evidence="5">The sequence shown here is derived from an EMBL/GenBank/DDBJ whole genome shotgun (WGS) entry which is preliminary data.</text>
</comment>
<dbReference type="GO" id="GO:0003677">
    <property type="term" value="F:DNA binding"/>
    <property type="evidence" value="ECO:0007669"/>
    <property type="project" value="UniProtKB-KW"/>
</dbReference>
<dbReference type="OrthoDB" id="9799384at2"/>
<keyword evidence="3" id="KW-0804">Transcription</keyword>
<evidence type="ECO:0000256" key="2">
    <source>
        <dbReference type="ARBA" id="ARBA00023125"/>
    </source>
</evidence>
<feature type="domain" description="HTH cro/C1-type" evidence="4">
    <location>
        <begin position="47"/>
        <end position="80"/>
    </location>
</feature>
<dbReference type="InterPro" id="IPR001387">
    <property type="entry name" value="Cro/C1-type_HTH"/>
</dbReference>
<dbReference type="PROSITE" id="PS50943">
    <property type="entry name" value="HTH_CROC1"/>
    <property type="match status" value="1"/>
</dbReference>
<dbReference type="PANTHER" id="PTHR36511:SF4">
    <property type="entry name" value="ANTITOXIN MQSA"/>
    <property type="match status" value="1"/>
</dbReference>
<evidence type="ECO:0000313" key="5">
    <source>
        <dbReference type="EMBL" id="MTW19890.1"/>
    </source>
</evidence>
<dbReference type="CDD" id="cd00093">
    <property type="entry name" value="HTH_XRE"/>
    <property type="match status" value="1"/>
</dbReference>
<accession>A0A6N8E8S2</accession>
<evidence type="ECO:0000313" key="6">
    <source>
        <dbReference type="Proteomes" id="UP000434044"/>
    </source>
</evidence>